<dbReference type="OrthoDB" id="660065at2"/>
<dbReference type="eggNOG" id="ENOG5032RUX">
    <property type="taxonomic scope" value="Bacteria"/>
</dbReference>
<protein>
    <recommendedName>
        <fullName evidence="3">Lipoprotein</fullName>
    </recommendedName>
</protein>
<evidence type="ECO:0000313" key="2">
    <source>
        <dbReference type="Proteomes" id="UP000003730"/>
    </source>
</evidence>
<dbReference type="Proteomes" id="UP000003730">
    <property type="component" value="Unassembled WGS sequence"/>
</dbReference>
<evidence type="ECO:0008006" key="3">
    <source>
        <dbReference type="Google" id="ProtNLM"/>
    </source>
</evidence>
<accession>G2EFE2</accession>
<sequence length="134" mass="14896">MKKKNIILIIPIIFFGIIMSCTDNDDREDECITNKTEYITSVNSPKTGIVNETINIEVNFGVSNGCGGFGKFIETQNGNNKTIEVEAKYEGCICTQDAPIRTVNYEFIANSVGDYELNFKSSSTEFITVNLTIN</sequence>
<dbReference type="AlphaFoldDB" id="G2EFE2"/>
<keyword evidence="2" id="KW-1185">Reference proteome</keyword>
<gene>
    <name evidence="1" type="ORF">BZARG_3032</name>
</gene>
<name>G2EFE2_9FLAO</name>
<dbReference type="PROSITE" id="PS51257">
    <property type="entry name" value="PROKAR_LIPOPROTEIN"/>
    <property type="match status" value="1"/>
</dbReference>
<comment type="caution">
    <text evidence="1">The sequence shown here is derived from an EMBL/GenBank/DDBJ whole genome shotgun (WGS) entry which is preliminary data.</text>
</comment>
<evidence type="ECO:0000313" key="1">
    <source>
        <dbReference type="EMBL" id="EGV42836.1"/>
    </source>
</evidence>
<organism evidence="1 2">
    <name type="scientific">Bizionia argentinensis JUB59</name>
    <dbReference type="NCBI Taxonomy" id="1046627"/>
    <lineage>
        <taxon>Bacteria</taxon>
        <taxon>Pseudomonadati</taxon>
        <taxon>Bacteroidota</taxon>
        <taxon>Flavobacteriia</taxon>
        <taxon>Flavobacteriales</taxon>
        <taxon>Flavobacteriaceae</taxon>
        <taxon>Bizionia</taxon>
    </lineage>
</organism>
<dbReference type="RefSeq" id="WP_008638389.1">
    <property type="nucleotide sequence ID" value="NZ_AFXZ01000039.1"/>
</dbReference>
<dbReference type="EMBL" id="AFXZ01000039">
    <property type="protein sequence ID" value="EGV42836.1"/>
    <property type="molecule type" value="Genomic_DNA"/>
</dbReference>
<proteinExistence type="predicted"/>
<reference evidence="1 2" key="1">
    <citation type="journal article" date="2008" name="Int. J. Syst. Evol. Microbiol.">
        <title>Bizionia argentinensis sp. nov., isolated from surface marine water in Antarctica.</title>
        <authorList>
            <person name="Bercovich A."/>
            <person name="Vazquez S.C."/>
            <person name="Yankilevich P."/>
            <person name="Coria S.H."/>
            <person name="Foti M."/>
            <person name="Hernandez E."/>
            <person name="Vidal A."/>
            <person name="Ruberto L."/>
            <person name="Melo C."/>
            <person name="Marenssi S."/>
            <person name="Criscuolo M."/>
            <person name="Memoli M."/>
            <person name="Arguelles M."/>
            <person name="Mac Cormack W.P."/>
        </authorList>
    </citation>
    <scope>NUCLEOTIDE SEQUENCE [LARGE SCALE GENOMIC DNA]</scope>
    <source>
        <strain evidence="1 2">JUB59</strain>
    </source>
</reference>